<reference evidence="5" key="1">
    <citation type="submission" date="2011-12" db="EMBL/GenBank/DDBJ databases">
        <title>The complete genome of chromosome of Sulfobacillus acidophilus DSM 10332.</title>
        <authorList>
            <person name="Lucas S."/>
            <person name="Han J."/>
            <person name="Lapidus A."/>
            <person name="Bruce D."/>
            <person name="Goodwin L."/>
            <person name="Pitluck S."/>
            <person name="Peters L."/>
            <person name="Kyrpides N."/>
            <person name="Mavromatis K."/>
            <person name="Ivanova N."/>
            <person name="Mikhailova N."/>
            <person name="Chertkov O."/>
            <person name="Saunders E."/>
            <person name="Detter J.C."/>
            <person name="Tapia R."/>
            <person name="Han C."/>
            <person name="Land M."/>
            <person name="Hauser L."/>
            <person name="Markowitz V."/>
            <person name="Cheng J.-F."/>
            <person name="Hugenholtz P."/>
            <person name="Woyke T."/>
            <person name="Wu D."/>
            <person name="Pukall R."/>
            <person name="Gehrich-Schroeter G."/>
            <person name="Schneider S."/>
            <person name="Klenk H.-P."/>
            <person name="Eisen J.A."/>
        </authorList>
    </citation>
    <scope>NUCLEOTIDE SEQUENCE [LARGE SCALE GENOMIC DNA]</scope>
    <source>
        <strain evidence="5">ATCC 700253 / DSM 10332 / NAL</strain>
    </source>
</reference>
<dbReference type="Gene3D" id="3.30.1330.20">
    <property type="entry name" value="Tubulin/FtsZ, C-terminal domain"/>
    <property type="match status" value="1"/>
</dbReference>
<dbReference type="InterPro" id="IPR003814">
    <property type="entry name" value="FmdEsu_dom"/>
</dbReference>
<gene>
    <name evidence="4" type="ordered locus">Sulac_3429</name>
</gene>
<dbReference type="Proteomes" id="UP000005439">
    <property type="component" value="Chromosome"/>
</dbReference>
<accession>G8TUA7</accession>
<proteinExistence type="predicted"/>
<evidence type="ECO:0000313" key="4">
    <source>
        <dbReference type="EMBL" id="AEW06869.1"/>
    </source>
</evidence>
<dbReference type="PANTHER" id="PTHR39418">
    <property type="entry name" value="DEHYDROGENASE-RELATED"/>
    <property type="match status" value="1"/>
</dbReference>
<keyword evidence="1" id="KW-0547">Nucleotide-binding</keyword>
<dbReference type="KEGG" id="sap:Sulac_3429"/>
<evidence type="ECO:0000313" key="5">
    <source>
        <dbReference type="Proteomes" id="UP000005439"/>
    </source>
</evidence>
<keyword evidence="5" id="KW-1185">Reference proteome</keyword>
<feature type="domain" description="Formylmethanofuran dehydrogenase subunit E" evidence="3">
    <location>
        <begin position="19"/>
        <end position="156"/>
    </location>
</feature>
<dbReference type="HOGENOM" id="CLU_087508_0_0_9"/>
<dbReference type="Gene3D" id="1.10.3320.10">
    <property type="entry name" value="pa2218 like domain"/>
    <property type="match status" value="1"/>
</dbReference>
<dbReference type="InterPro" id="IPR023288">
    <property type="entry name" value="Pa2218-like_dom_sf"/>
</dbReference>
<dbReference type="PANTHER" id="PTHR39418:SF1">
    <property type="entry name" value="DEHYDROGENASE"/>
    <property type="match status" value="1"/>
</dbReference>
<name>G8TUA7_SULAD</name>
<evidence type="ECO:0000259" key="3">
    <source>
        <dbReference type="Pfam" id="PF02663"/>
    </source>
</evidence>
<protein>
    <submittedName>
        <fullName evidence="4">Formylmethanofuran dehydrogenase subunit E region</fullName>
    </submittedName>
</protein>
<dbReference type="InterPro" id="IPR037103">
    <property type="entry name" value="Tubulin/FtsZ-like_C"/>
</dbReference>
<dbReference type="STRING" id="679936.Sulac_3429"/>
<dbReference type="InterPro" id="IPR053194">
    <property type="entry name" value="tRNA_methyltr_O"/>
</dbReference>
<keyword evidence="2" id="KW-0342">GTP-binding</keyword>
<evidence type="ECO:0000256" key="2">
    <source>
        <dbReference type="ARBA" id="ARBA00023134"/>
    </source>
</evidence>
<sequence length="214" mass="23889">MTRDETRISQEELEAAQYFHGHKCPAMPQGLRAGHLAMDLLGVHRARGGGELVAIVETGDHHFSGCFVDGVMFATGCTTGKGNLVRKPLGKFAVTLIDTKTLRAVRVTPHYERMSQCLTMDFFKLRANGVPPYELDPQVVEPLIKDVLTKPWEEIFAVQTFDQYPYRKEPEVFDAVQCAHCGELVVTSYATSYQGHWYCEPCLDQALHAASPES</sequence>
<dbReference type="EMBL" id="CP003179">
    <property type="protein sequence ID" value="AEW06869.1"/>
    <property type="molecule type" value="Genomic_DNA"/>
</dbReference>
<dbReference type="Pfam" id="PF02663">
    <property type="entry name" value="FmdE"/>
    <property type="match status" value="1"/>
</dbReference>
<dbReference type="SUPFAM" id="SSF143555">
    <property type="entry name" value="FwdE-like"/>
    <property type="match status" value="1"/>
</dbReference>
<evidence type="ECO:0000256" key="1">
    <source>
        <dbReference type="ARBA" id="ARBA00022741"/>
    </source>
</evidence>
<organism evidence="4 5">
    <name type="scientific">Sulfobacillus acidophilus (strain ATCC 700253 / DSM 10332 / NAL)</name>
    <dbReference type="NCBI Taxonomy" id="679936"/>
    <lineage>
        <taxon>Bacteria</taxon>
        <taxon>Bacillati</taxon>
        <taxon>Bacillota</taxon>
        <taxon>Clostridia</taxon>
        <taxon>Eubacteriales</taxon>
        <taxon>Clostridiales Family XVII. Incertae Sedis</taxon>
        <taxon>Sulfobacillus</taxon>
    </lineage>
</organism>
<reference evidence="4 5" key="2">
    <citation type="journal article" date="2012" name="Stand. Genomic Sci.">
        <title>Complete genome sequence of the moderately thermophilic mineral-sulfide-oxidizing firmicute Sulfobacillus acidophilus type strain (NAL(T)).</title>
        <authorList>
            <person name="Anderson I."/>
            <person name="Chertkov O."/>
            <person name="Chen A."/>
            <person name="Saunders E."/>
            <person name="Lapidus A."/>
            <person name="Nolan M."/>
            <person name="Lucas S."/>
            <person name="Hammon N."/>
            <person name="Deshpande S."/>
            <person name="Cheng J.F."/>
            <person name="Han C."/>
            <person name="Tapia R."/>
            <person name="Goodwin L.A."/>
            <person name="Pitluck S."/>
            <person name="Liolios K."/>
            <person name="Pagani I."/>
            <person name="Ivanova N."/>
            <person name="Mikhailova N."/>
            <person name="Pati A."/>
            <person name="Palaniappan K."/>
            <person name="Land M."/>
            <person name="Pan C."/>
            <person name="Rohde M."/>
            <person name="Pukall R."/>
            <person name="Goker M."/>
            <person name="Detter J.C."/>
            <person name="Woyke T."/>
            <person name="Bristow J."/>
            <person name="Eisen J.A."/>
            <person name="Markowitz V."/>
            <person name="Hugenholtz P."/>
            <person name="Kyrpides N.C."/>
            <person name="Klenk H.P."/>
            <person name="Mavromatis K."/>
        </authorList>
    </citation>
    <scope>NUCLEOTIDE SEQUENCE [LARGE SCALE GENOMIC DNA]</scope>
    <source>
        <strain evidence="5">ATCC 700253 / DSM 10332 / NAL</strain>
    </source>
</reference>
<dbReference type="PATRIC" id="fig|679936.5.peg.3550"/>
<dbReference type="GO" id="GO:0005525">
    <property type="term" value="F:GTP binding"/>
    <property type="evidence" value="ECO:0007669"/>
    <property type="project" value="UniProtKB-KW"/>
</dbReference>
<dbReference type="AlphaFoldDB" id="G8TUA7"/>